<dbReference type="Gene3D" id="3.30.559.10">
    <property type="entry name" value="Chloramphenicol acetyltransferase-like domain"/>
    <property type="match status" value="1"/>
</dbReference>
<dbReference type="InterPro" id="IPR001227">
    <property type="entry name" value="Ac_transferase_dom_sf"/>
</dbReference>
<sequence length="3957" mass="437377">MKDQTYRSEPIAIIGSGCRFPGQSTTLSKLWNLLIEPDDLSRQVPTERFLIDNFYHQNGSHHGSTNARNAYFLSEDVRKFDTRFFGIKPVEADAIDPQQRLLLEVVYESLENAGVAIQKLKGSDTAVYVGLMCGDYELLQARDLNAIPQYNATGVARSLISNRISYFFDWKGPSMTIDTACSSSLVAVHQAIQVVRNGSSRVAIAAGSNIILGPENYIAESKVQMLSPDGWSRMWDIGANGYARGEGVASIVLKTLSAAIEDGDHIECIIRESGINQDGRTAGITMPNAVSQANLIRKTYEAAGLDPLNPLDRCQYFESHGTGTLAGDPVEAEAISAAFFPQKKSIALPGEVLYVGSVKTVIGHTEGTAGLAGLLKASLVVQHGFIPPNLHFTELNPAIRPFYQHLTVPTAAQAWPSLPNGCPRRVSVNSFGFGGMNAHAIIESYVPQDPPNPESNAGAIFVPFVFSASSEASLAASLASYSSLLSGQKSVSLQDLAWTLHARRTALPVATAISAVNAQGLCTRIDEMLESWRQNPDKGIGNRRKTDSKARRVLGVFTGQGAQWPAMGRLLLLNSDYCRRLLETLDRSLAELPEAERPSWSLLSELLVEGSSSRVKLAAFSQPICTAIQILLVDLLRSAGISFSAVVGHSSGEIAAAYAAGFISAYDAIRIAYYRGLNANAARGHNGQKGAMIAVGTSLENAQELCELSEFKGRINVAACNSFSSTTISGDADAVDEAKVVFEDEKKFVRLLQVDTAYHSHHMQYCSDSYLDSLRKCNVTVETQPTNVSWFSSVYAGQIVQPTEDLKCTYWNENMVKPVFFAQALQSALMTTESFDIAVEVGPHPALKGPASQVMQDLGKQIPYCGLLKRGENDVEAFADGLGHLWTHMADAVGLGAFDNLVRAGPKCNVIKGLPKYAWDHDRIYWHESRHSRALRLKNNPNHELLGRICPDSTEFEIRWRNFIRPVEIPWLTGHKLQGQIVFPAAAYVVLALESSKYLVKEEAVKLVEVQDFSIRQAMVFADDNTEIETLFSLVDIDRQRDMVQCSFRYYAATGGEGDEMILFTEGRLKVNTGQSSVLPRKQPIEHNLVEVDVDRWYSFLDDLGYDFSLPFKPLESANRKLGVVTGNISLAHIDHSESTYLIHPTTLDAVMQALHLAYAYPEDGRLWSLHVPKTIERIRIDPVAYRAGALTSSHLQLAAHLEDPDSSSIYGHVDLFSERNQLVLLQVEGFQSVPLSKASAADDNQVYMKVVWKATNPDGEAVALDVRPSDRECEVVSVAERVSLYYLRNLDMEISKDHPARATAPYKGMFDFSSHVISKVSTGQHPYVKKEWLNDTYEDVMKLCARYPESLDLRMLQLFEKFPDVIRGKTTMLEHMKQDNLLDLCYEYSLGIPAYSQCLSRMVALFAHRYPHMNILEIGAGTGGVTKEIMKNLQRTFNVYTFTDISTGFFPAAAEVFKNESDKMIFKALDIEQDPVRQGFQPGSFDLVIASLVLHATRNLERTMTHVRQLLKPGGYLIIFEITNAETLTTGTIFGTLPGWWLGADDGRVLSPGISSVEWDTLLRKTGFSGIDSITPDLLPLPFPWSLFCSQAVDNRIQLLRTPLSAPQESFLSSLAVQDLLIIGGKTLKTSRLVGELSNLLRRYFKRIQYVKDLLDLQKVTATSATTVLSLTDIDGPVFKSLTPESFEGLKKLFEGAHPVLWITQDSKVDPFMNMIVGFGRTQLCENPTLTLQFLDVGTSEQLNSYIIAETLLRLAVMAIWAHKGTQSDILWSLEPEMALQGGNILIPRILDDPERNDRYNSSRRNISKHIDIQASSVQLKKVGNSYYLQEAGSNYMQEKEGIYPAPLIRVSYSSLISFKLGQKKYSIVLGNVVDAAEQVIGLSEINGSVARLAENLFVPCRVPEGSEATFVLSAAVHLVASFILSHLSSGDLIIVHEPNHLLASAISKHAAQQGIKTIFSSIQSTTEESQSLFLHSFSPQMRVITSRNDVSLFIDCTLEDITRANSSTFAPLLPNCEKQALAALIQRGFPISAVSGVKEMFQQALSEAEWGVSPIPCLDIISSSEISTLNTKNIWSVVDWVSTTTAPVSIEMADSRRLFSGNKTYWLAGLTGSLGTSLCDWMLRHGARHIAFSSRCPKIDENWLVSVRSSGAVVEVFSNDITNKRDLENLHANISKTLPPIGGVTHAAMVLEDTPIREMSFDSLMKVIKPKVEGAINLHELFLDANLDFFVMFSSTTAVMGNVGQANYSAANEFLASLTAQRKRAGLAASLINIGPIIGVGYLMSKVSQASRDDLLHYGGYKYLSERDFQQLFAEAVLAGRPGSNQDPDIITGLRHVSTNDAYKPLWLNNPKFGHLVTQHVVATSEVNTGKSEAPAKSRLLNSKTPVEARQIIQDVFISNLENLLQMKITRPDQEQSVPAIHTDDLGIDSLIAVEIRSWFMKSLQINMPVLKILSGVSVDDIVDFALQNLPREFIPNIAEEPREVFVPSSAEASTSSSVEASVSDDQEVSDPSQDSDPDIELDDISTSSKTGVSPVLSMPTILRQESLSYAQSMFWFVKVFASDQTALNQTALFSVKGDLYLKGLEEAIAAVGRRHEMLRTAFFVDMQGQPVQAILDEPILHLEKRRVHHDYEISEEFAQMKNYHFRLEKGETLRMLFLSRSSTEHYLLIGCHHIIIDKDSQQIFVSDIAKAFGNEPLGPEPLQYSAYANQQREDYISGQWSKQLSYWKHIFPDIPPPLPVLSVTESTNRTPLTDCNTHNVKFQLDAQFSRKIQRVCREHKVTPFHFYLSVLKVLLFRYTDASDLSIGIANADKVENDTIGSIGPFLNLLPLRFRLDPDQSFGAALEEARKTVYSALSHSDTPFEVLLKELQVPRSAYHAPLFQAFINYRQELRGKIPFGNCQMELLQFELGKTAYDVSLDIIGDPTDGYLLTIMVQEALYTKSDAQTLLNSYVELLKAFLQNPHLLIGKAPLFREADVKKAIEIGRGPTIKSTWPETVVHRVSEVIRRRPAKTAIKDGQGKIATYGDLERRINCIAATLLNAGVRQGSKVSVFQEPTSDWICSLLAIMYIGGVYIPLDRGIPSSRLAIIVKESEPNAILIDSETASDVASISIHQSIVIDVSQLALDDGVMVSPSATLDSPAAILYTSGSTGTPKGIVLRHENLRNEVEFSSRIYGFGEEIVLQQSALCFDMSLTQIFSAIAYGGTLIMIPRSLRGDSLTLTQLIVEEEISFTGATPSEYMSWFLYGNAQRLHTSNWKIAIAGGEQVPETLLEYFQNLEKLDLRLFNAYGPTEVTCSSNKMQVSYMSEGSPNGRIPAGYTTPNCSVYILDNNLQPVPVGIPGEIVVAGAGVCTGYLNNKNLTKEIFIPDIYAPTAYKTSGWTTMYRTGDRGRWREDGTIVVEGRIAGDTQVKLHGIRIDLQDIENAIIETSKGTLTNAVVSVRKFDDSEADFLVAHVLFSKGFPATDKENYLKNLASSLPLPQYMWPATMIDLERFPVSVSMKLSRRVINALPLPQPPDEGHGVSPSLTATEERLKEIWERVIPRDITSRYTIDGDTDFFLIGGTSLLLVTLQAQVQQDFDIALPLIQMFEASTLGSMAAQIERRTPNRVSNLDGEKESDLSLNLVVPKIPRDTAVSGSPKAVILTGATGHLGKVILQKLLSDDEIELVYCIAVRSTSAQRLPLNNKKVLVYEGDLTQPRLGLSEKDAAEIFRTADAVIHNGADVSYLRSYYSLRGANVESTKVLVQLCLPRLIPFHYISSAAVSTLSGRTVFGEISAAPYPPANGLDGYAASKWVSERYLEKAHDRFGLPVWIHRPSGITRDDNGHTSQDLIPNLFRFSRLMRAVPRFTGIQGFLNFVPVDMVAQGILQQVHSVAGTEVQYINQIGDLDVSLTELREFFERDTGESFDIRTPAEWAARAKALGLNDQVAAFCHNIEERGPIILPRLIHGAEGS</sequence>
<keyword evidence="3" id="KW-0436">Ligase</keyword>
<dbReference type="InterPro" id="IPR009081">
    <property type="entry name" value="PP-bd_ACP"/>
</dbReference>
<dbReference type="InterPro" id="IPR013120">
    <property type="entry name" value="FAR_NAD-bd"/>
</dbReference>
<dbReference type="InterPro" id="IPR018201">
    <property type="entry name" value="Ketoacyl_synth_AS"/>
</dbReference>
<dbReference type="Gene3D" id="3.40.366.10">
    <property type="entry name" value="Malonyl-Coenzyme A Acyl Carrier Protein, domain 2"/>
    <property type="match status" value="1"/>
</dbReference>
<dbReference type="SUPFAM" id="SSF52151">
    <property type="entry name" value="FabD/lysophospholipase-like"/>
    <property type="match status" value="1"/>
</dbReference>
<feature type="region of interest" description="C-terminal hotdog fold" evidence="9">
    <location>
        <begin position="1089"/>
        <end position="1242"/>
    </location>
</feature>
<dbReference type="GO" id="GO:0004312">
    <property type="term" value="F:fatty acid synthase activity"/>
    <property type="evidence" value="ECO:0007669"/>
    <property type="project" value="TreeGrafter"/>
</dbReference>
<keyword evidence="2" id="KW-0597">Phosphoprotein</keyword>
<dbReference type="OrthoDB" id="329835at2759"/>
<dbReference type="InterPro" id="IPR036736">
    <property type="entry name" value="ACP-like_sf"/>
</dbReference>
<dbReference type="SUPFAM" id="SSF52777">
    <property type="entry name" value="CoA-dependent acyltransferases"/>
    <property type="match status" value="2"/>
</dbReference>
<dbReference type="InterPro" id="IPR013217">
    <property type="entry name" value="Methyltransf_12"/>
</dbReference>
<feature type="active site" description="Proton donor; for dehydratase activity" evidence="9">
    <location>
        <position position="1149"/>
    </location>
</feature>
<dbReference type="Pfam" id="PF08242">
    <property type="entry name" value="Methyltransf_12"/>
    <property type="match status" value="1"/>
</dbReference>
<dbReference type="Pfam" id="PF00501">
    <property type="entry name" value="AMP-binding"/>
    <property type="match status" value="1"/>
</dbReference>
<evidence type="ECO:0000313" key="15">
    <source>
        <dbReference type="Proteomes" id="UP000243515"/>
    </source>
</evidence>
<dbReference type="InterPro" id="IPR001242">
    <property type="entry name" value="Condensation_dom"/>
</dbReference>
<dbReference type="Pfam" id="PF14765">
    <property type="entry name" value="PS-DH"/>
    <property type="match status" value="1"/>
</dbReference>
<dbReference type="CDD" id="cd05930">
    <property type="entry name" value="A_NRPS"/>
    <property type="match status" value="1"/>
</dbReference>
<evidence type="ECO:0000256" key="8">
    <source>
        <dbReference type="ARBA" id="ARBA00029443"/>
    </source>
</evidence>
<dbReference type="GO" id="GO:0032259">
    <property type="term" value="P:methylation"/>
    <property type="evidence" value="ECO:0007669"/>
    <property type="project" value="UniProtKB-KW"/>
</dbReference>
<dbReference type="PANTHER" id="PTHR43775">
    <property type="entry name" value="FATTY ACID SYNTHASE"/>
    <property type="match status" value="1"/>
</dbReference>
<keyword evidence="15" id="KW-1185">Reference proteome</keyword>
<dbReference type="Proteomes" id="UP000243515">
    <property type="component" value="Unassembled WGS sequence"/>
</dbReference>
<feature type="compositionally biased region" description="Acidic residues" evidence="10">
    <location>
        <begin position="2505"/>
        <end position="2526"/>
    </location>
</feature>
<evidence type="ECO:0000259" key="13">
    <source>
        <dbReference type="PROSITE" id="PS52019"/>
    </source>
</evidence>
<dbReference type="InterPro" id="IPR014030">
    <property type="entry name" value="Ketoacyl_synth_N"/>
</dbReference>
<dbReference type="PROSITE" id="PS00606">
    <property type="entry name" value="KS3_1"/>
    <property type="match status" value="1"/>
</dbReference>
<keyword evidence="5" id="KW-0808">Transferase</keyword>
<dbReference type="SUPFAM" id="SSF47336">
    <property type="entry name" value="ACP-like"/>
    <property type="match status" value="2"/>
</dbReference>
<comment type="similarity">
    <text evidence="8">In the C-terminal section; belongs to the NRP synthetase family.</text>
</comment>
<dbReference type="GO" id="GO:0031177">
    <property type="term" value="F:phosphopantetheine binding"/>
    <property type="evidence" value="ECO:0007669"/>
    <property type="project" value="InterPro"/>
</dbReference>
<feature type="region of interest" description="Disordered" evidence="10">
    <location>
        <begin position="2489"/>
        <end position="2535"/>
    </location>
</feature>
<reference evidence="14 15" key="1">
    <citation type="journal article" date="2015" name="Environ. Microbiol.">
        <title>Metagenome sequence of Elaphomyces granulatus from sporocarp tissue reveals Ascomycota ectomycorrhizal fingerprints of genome expansion and a Proteobacteria-rich microbiome.</title>
        <authorList>
            <person name="Quandt C.A."/>
            <person name="Kohler A."/>
            <person name="Hesse C.N."/>
            <person name="Sharpton T.J."/>
            <person name="Martin F."/>
            <person name="Spatafora J.W."/>
        </authorList>
    </citation>
    <scope>NUCLEOTIDE SEQUENCE [LARGE SCALE GENOMIC DNA]</scope>
    <source>
        <strain evidence="14 15">OSC145934</strain>
    </source>
</reference>
<dbReference type="GO" id="GO:0004315">
    <property type="term" value="F:3-oxoacyl-[acyl-carrier-protein] synthase activity"/>
    <property type="evidence" value="ECO:0007669"/>
    <property type="project" value="InterPro"/>
</dbReference>
<gene>
    <name evidence="14" type="ORF">Egran_04987</name>
</gene>
<dbReference type="InterPro" id="IPR049900">
    <property type="entry name" value="PKS_mFAS_DH"/>
</dbReference>
<dbReference type="Pfam" id="PF21089">
    <property type="entry name" value="PKS_DH_N"/>
    <property type="match status" value="1"/>
</dbReference>
<dbReference type="SMART" id="SM00826">
    <property type="entry name" value="PKS_DH"/>
    <property type="match status" value="1"/>
</dbReference>
<dbReference type="InterPro" id="IPR042099">
    <property type="entry name" value="ANL_N_sf"/>
</dbReference>
<evidence type="ECO:0000259" key="11">
    <source>
        <dbReference type="PROSITE" id="PS50075"/>
    </source>
</evidence>
<dbReference type="InterPro" id="IPR057326">
    <property type="entry name" value="KR_dom"/>
</dbReference>
<dbReference type="Pfam" id="PF16197">
    <property type="entry name" value="KAsynt_C_assoc"/>
    <property type="match status" value="1"/>
</dbReference>
<dbReference type="Gene3D" id="3.40.47.10">
    <property type="match status" value="1"/>
</dbReference>
<dbReference type="SMART" id="SM00823">
    <property type="entry name" value="PKS_PP"/>
    <property type="match status" value="2"/>
</dbReference>
<dbReference type="InterPro" id="IPR023213">
    <property type="entry name" value="CAT-like_dom_sf"/>
</dbReference>
<dbReference type="Pfam" id="PF02801">
    <property type="entry name" value="Ketoacyl-synt_C"/>
    <property type="match status" value="1"/>
</dbReference>
<dbReference type="Pfam" id="PF07993">
    <property type="entry name" value="NAD_binding_4"/>
    <property type="match status" value="1"/>
</dbReference>
<dbReference type="InterPro" id="IPR016035">
    <property type="entry name" value="Acyl_Trfase/lysoPLipase"/>
</dbReference>
<dbReference type="InterPro" id="IPR036291">
    <property type="entry name" value="NAD(P)-bd_dom_sf"/>
</dbReference>
<dbReference type="PROSITE" id="PS52004">
    <property type="entry name" value="KS3_2"/>
    <property type="match status" value="1"/>
</dbReference>
<dbReference type="InterPro" id="IPR016036">
    <property type="entry name" value="Malonyl_transacylase_ACP-bd"/>
</dbReference>
<dbReference type="Pfam" id="PF00698">
    <property type="entry name" value="Acyl_transf_1"/>
    <property type="match status" value="1"/>
</dbReference>
<evidence type="ECO:0000259" key="12">
    <source>
        <dbReference type="PROSITE" id="PS52004"/>
    </source>
</evidence>
<dbReference type="InterPro" id="IPR032821">
    <property type="entry name" value="PKS_assoc"/>
</dbReference>
<dbReference type="GO" id="GO:0016874">
    <property type="term" value="F:ligase activity"/>
    <property type="evidence" value="ECO:0007669"/>
    <property type="project" value="UniProtKB-KW"/>
</dbReference>
<dbReference type="GO" id="GO:0008168">
    <property type="term" value="F:methyltransferase activity"/>
    <property type="evidence" value="ECO:0007669"/>
    <property type="project" value="UniProtKB-KW"/>
</dbReference>
<dbReference type="InterPro" id="IPR010071">
    <property type="entry name" value="AA_adenyl_dom"/>
</dbReference>
<accession>A0A232LSZ1</accession>
<dbReference type="SMART" id="SM00822">
    <property type="entry name" value="PKS_KR"/>
    <property type="match status" value="1"/>
</dbReference>
<protein>
    <recommendedName>
        <fullName evidence="16">Carrier domain-containing protein</fullName>
    </recommendedName>
</protein>
<dbReference type="InterPro" id="IPR016039">
    <property type="entry name" value="Thiolase-like"/>
</dbReference>
<feature type="domain" description="Carrier" evidence="11">
    <location>
        <begin position="2390"/>
        <end position="2472"/>
    </location>
</feature>
<feature type="active site" description="Proton acceptor; for dehydratase activity" evidence="9">
    <location>
        <position position="975"/>
    </location>
</feature>
<feature type="region of interest" description="N-terminal hotdog fold" evidence="9">
    <location>
        <begin position="943"/>
        <end position="1076"/>
    </location>
</feature>
<evidence type="ECO:0000256" key="5">
    <source>
        <dbReference type="ARBA" id="ARBA00022679"/>
    </source>
</evidence>
<dbReference type="InterPro" id="IPR042104">
    <property type="entry name" value="PKS_dehydratase_sf"/>
</dbReference>
<keyword evidence="1" id="KW-0596">Phosphopantetheine</keyword>
<dbReference type="EMBL" id="NPHW01004976">
    <property type="protein sequence ID" value="OXV07249.1"/>
    <property type="molecule type" value="Genomic_DNA"/>
</dbReference>
<comment type="caution">
    <text evidence="14">The sequence shown here is derived from an EMBL/GenBank/DDBJ whole genome shotgun (WGS) entry which is preliminary data.</text>
</comment>
<dbReference type="Pfam" id="PF00668">
    <property type="entry name" value="Condensation"/>
    <property type="match status" value="1"/>
</dbReference>
<feature type="domain" description="PKS/mFAS DH" evidence="13">
    <location>
        <begin position="943"/>
        <end position="1242"/>
    </location>
</feature>
<dbReference type="SUPFAM" id="SSF53901">
    <property type="entry name" value="Thiolase-like"/>
    <property type="match status" value="1"/>
</dbReference>
<dbReference type="Pfam" id="PF08659">
    <property type="entry name" value="KR"/>
    <property type="match status" value="1"/>
</dbReference>
<dbReference type="PROSITE" id="PS00455">
    <property type="entry name" value="AMP_BINDING"/>
    <property type="match status" value="1"/>
</dbReference>
<feature type="domain" description="Carrier" evidence="11">
    <location>
        <begin position="3529"/>
        <end position="3609"/>
    </location>
</feature>
<dbReference type="SMART" id="SM00825">
    <property type="entry name" value="PKS_KS"/>
    <property type="match status" value="1"/>
</dbReference>
<evidence type="ECO:0008006" key="16">
    <source>
        <dbReference type="Google" id="ProtNLM"/>
    </source>
</evidence>
<dbReference type="CDD" id="cd02440">
    <property type="entry name" value="AdoMet_MTases"/>
    <property type="match status" value="1"/>
</dbReference>
<evidence type="ECO:0000313" key="14">
    <source>
        <dbReference type="EMBL" id="OXV07249.1"/>
    </source>
</evidence>
<dbReference type="InterPro" id="IPR020807">
    <property type="entry name" value="PKS_DH"/>
</dbReference>
<dbReference type="SUPFAM" id="SSF55048">
    <property type="entry name" value="Probable ACP-binding domain of malonyl-CoA ACP transacylase"/>
    <property type="match status" value="1"/>
</dbReference>
<proteinExistence type="inferred from homology"/>
<evidence type="ECO:0000256" key="1">
    <source>
        <dbReference type="ARBA" id="ARBA00022450"/>
    </source>
</evidence>
<evidence type="ECO:0000256" key="6">
    <source>
        <dbReference type="ARBA" id="ARBA00022737"/>
    </source>
</evidence>
<dbReference type="CDD" id="cd00833">
    <property type="entry name" value="PKS"/>
    <property type="match status" value="1"/>
</dbReference>
<dbReference type="Gene3D" id="3.40.50.720">
    <property type="entry name" value="NAD(P)-binding Rossmann-like Domain"/>
    <property type="match status" value="2"/>
</dbReference>
<feature type="domain" description="Ketosynthase family 3 (KS3)" evidence="12">
    <location>
        <begin position="8"/>
        <end position="444"/>
    </location>
</feature>
<dbReference type="Gene3D" id="3.30.559.30">
    <property type="entry name" value="Nonribosomal peptide synthetase, condensation domain"/>
    <property type="match status" value="1"/>
</dbReference>
<evidence type="ECO:0000256" key="9">
    <source>
        <dbReference type="PROSITE-ProRule" id="PRU01363"/>
    </source>
</evidence>
<dbReference type="PROSITE" id="PS00012">
    <property type="entry name" value="PHOSPHOPANTETHEINE"/>
    <property type="match status" value="1"/>
</dbReference>
<keyword evidence="4" id="KW-0489">Methyltransferase</keyword>
<dbReference type="SMART" id="SM00827">
    <property type="entry name" value="PKS_AT"/>
    <property type="match status" value="1"/>
</dbReference>
<dbReference type="PROSITE" id="PS50075">
    <property type="entry name" value="CARRIER"/>
    <property type="match status" value="2"/>
</dbReference>
<organism evidence="14 15">
    <name type="scientific">Elaphomyces granulatus</name>
    <dbReference type="NCBI Taxonomy" id="519963"/>
    <lineage>
        <taxon>Eukaryota</taxon>
        <taxon>Fungi</taxon>
        <taxon>Dikarya</taxon>
        <taxon>Ascomycota</taxon>
        <taxon>Pezizomycotina</taxon>
        <taxon>Eurotiomycetes</taxon>
        <taxon>Eurotiomycetidae</taxon>
        <taxon>Eurotiales</taxon>
        <taxon>Elaphomycetaceae</taxon>
        <taxon>Elaphomyces</taxon>
    </lineage>
</organism>
<dbReference type="GO" id="GO:0006633">
    <property type="term" value="P:fatty acid biosynthetic process"/>
    <property type="evidence" value="ECO:0007669"/>
    <property type="project" value="InterPro"/>
</dbReference>
<dbReference type="InterPro" id="IPR014043">
    <property type="entry name" value="Acyl_transferase_dom"/>
</dbReference>
<dbReference type="InterPro" id="IPR049552">
    <property type="entry name" value="PKS_DH_N"/>
</dbReference>
<dbReference type="PANTHER" id="PTHR43775:SF20">
    <property type="entry name" value="HYBRID PKS-NRPS SYNTHETASE APDA"/>
    <property type="match status" value="1"/>
</dbReference>
<dbReference type="InterPro" id="IPR050091">
    <property type="entry name" value="PKS_NRPS_Biosynth_Enz"/>
</dbReference>
<dbReference type="SUPFAM" id="SSF53335">
    <property type="entry name" value="S-adenosyl-L-methionine-dependent methyltransferases"/>
    <property type="match status" value="1"/>
</dbReference>
<dbReference type="SUPFAM" id="SSF56801">
    <property type="entry name" value="Acetyl-CoA synthetase-like"/>
    <property type="match status" value="1"/>
</dbReference>
<dbReference type="Gene3D" id="3.40.50.150">
    <property type="entry name" value="Vaccinia Virus protein VP39"/>
    <property type="match status" value="1"/>
</dbReference>
<keyword evidence="6" id="KW-0677">Repeat</keyword>
<name>A0A232LSZ1_9EURO</name>
<dbReference type="InterPro" id="IPR020845">
    <property type="entry name" value="AMP-binding_CS"/>
</dbReference>
<dbReference type="Pfam" id="PF00109">
    <property type="entry name" value="ketoacyl-synt"/>
    <property type="match status" value="1"/>
</dbReference>
<evidence type="ECO:0000256" key="2">
    <source>
        <dbReference type="ARBA" id="ARBA00022553"/>
    </source>
</evidence>
<dbReference type="InterPro" id="IPR020841">
    <property type="entry name" value="PKS_Beta-ketoAc_synthase_dom"/>
</dbReference>
<dbReference type="InterPro" id="IPR006162">
    <property type="entry name" value="Ppantetheine_attach_site"/>
</dbReference>
<dbReference type="Gene3D" id="3.10.129.110">
    <property type="entry name" value="Polyketide synthase dehydratase"/>
    <property type="match status" value="1"/>
</dbReference>
<dbReference type="NCBIfam" id="TIGR01733">
    <property type="entry name" value="AA-adenyl-dom"/>
    <property type="match status" value="1"/>
</dbReference>
<evidence type="ECO:0000256" key="10">
    <source>
        <dbReference type="SAM" id="MobiDB-lite"/>
    </source>
</evidence>
<dbReference type="InterPro" id="IPR045851">
    <property type="entry name" value="AMP-bd_C_sf"/>
</dbReference>
<dbReference type="Pfam" id="PF00550">
    <property type="entry name" value="PP-binding"/>
    <property type="match status" value="1"/>
</dbReference>
<dbReference type="SUPFAM" id="SSF51735">
    <property type="entry name" value="NAD(P)-binding Rossmann-fold domains"/>
    <property type="match status" value="2"/>
</dbReference>
<keyword evidence="7" id="KW-0511">Multifunctional enzyme</keyword>
<evidence type="ECO:0000256" key="4">
    <source>
        <dbReference type="ARBA" id="ARBA00022603"/>
    </source>
</evidence>
<dbReference type="Gene3D" id="3.40.50.12780">
    <property type="entry name" value="N-terminal domain of ligase-like"/>
    <property type="match status" value="1"/>
</dbReference>
<dbReference type="InterPro" id="IPR014031">
    <property type="entry name" value="Ketoacyl_synth_C"/>
</dbReference>
<dbReference type="InterPro" id="IPR029063">
    <property type="entry name" value="SAM-dependent_MTases_sf"/>
</dbReference>
<dbReference type="InterPro" id="IPR020806">
    <property type="entry name" value="PKS_PP-bd"/>
</dbReference>
<dbReference type="InterPro" id="IPR000873">
    <property type="entry name" value="AMP-dep_synth/lig_dom"/>
</dbReference>
<dbReference type="FunFam" id="3.40.47.10:FF:000019">
    <property type="entry name" value="Polyketide synthase type I"/>
    <property type="match status" value="1"/>
</dbReference>
<dbReference type="CDD" id="cd19532">
    <property type="entry name" value="C_PKS-NRPS"/>
    <property type="match status" value="1"/>
</dbReference>
<dbReference type="GO" id="GO:0009403">
    <property type="term" value="P:toxin biosynthetic process"/>
    <property type="evidence" value="ECO:0007669"/>
    <property type="project" value="UniProtKB-ARBA"/>
</dbReference>
<dbReference type="InterPro" id="IPR049551">
    <property type="entry name" value="PKS_DH_C"/>
</dbReference>
<dbReference type="Gene3D" id="3.30.300.30">
    <property type="match status" value="1"/>
</dbReference>
<evidence type="ECO:0000256" key="7">
    <source>
        <dbReference type="ARBA" id="ARBA00023268"/>
    </source>
</evidence>
<dbReference type="Gene3D" id="1.10.1200.10">
    <property type="entry name" value="ACP-like"/>
    <property type="match status" value="2"/>
</dbReference>
<dbReference type="PROSITE" id="PS52019">
    <property type="entry name" value="PKS_MFAS_DH"/>
    <property type="match status" value="1"/>
</dbReference>
<evidence type="ECO:0000256" key="3">
    <source>
        <dbReference type="ARBA" id="ARBA00022598"/>
    </source>
</evidence>
<feature type="compositionally biased region" description="Low complexity" evidence="10">
    <location>
        <begin position="2491"/>
        <end position="2504"/>
    </location>
</feature>
<dbReference type="InterPro" id="IPR013968">
    <property type="entry name" value="PKS_KR"/>
</dbReference>